<dbReference type="SUPFAM" id="SSF53383">
    <property type="entry name" value="PLP-dependent transferases"/>
    <property type="match status" value="1"/>
</dbReference>
<evidence type="ECO:0000256" key="3">
    <source>
        <dbReference type="ARBA" id="ARBA00009788"/>
    </source>
</evidence>
<evidence type="ECO:0000256" key="14">
    <source>
        <dbReference type="SAM" id="MobiDB-lite"/>
    </source>
</evidence>
<feature type="compositionally biased region" description="Basic and acidic residues" evidence="14">
    <location>
        <begin position="469"/>
        <end position="490"/>
    </location>
</feature>
<dbReference type="InterPro" id="IPR015424">
    <property type="entry name" value="PyrdxlP-dep_Trfase"/>
</dbReference>
<evidence type="ECO:0000256" key="13">
    <source>
        <dbReference type="SAM" id="Coils"/>
    </source>
</evidence>
<dbReference type="Proteomes" id="UP000653305">
    <property type="component" value="Unassembled WGS sequence"/>
</dbReference>
<proteinExistence type="inferred from homology"/>
<dbReference type="PANTHER" id="PTHR43586">
    <property type="entry name" value="CYSTEINE DESULFURASE"/>
    <property type="match status" value="1"/>
</dbReference>
<comment type="catalytic activity">
    <reaction evidence="11">
        <text>(sulfur carrier)-H + L-cysteine = (sulfur carrier)-SH + L-alanine</text>
        <dbReference type="Rhea" id="RHEA:43892"/>
        <dbReference type="Rhea" id="RHEA-COMP:14737"/>
        <dbReference type="Rhea" id="RHEA-COMP:14739"/>
        <dbReference type="ChEBI" id="CHEBI:29917"/>
        <dbReference type="ChEBI" id="CHEBI:35235"/>
        <dbReference type="ChEBI" id="CHEBI:57972"/>
        <dbReference type="ChEBI" id="CHEBI:64428"/>
        <dbReference type="EC" id="2.8.1.7"/>
    </reaction>
</comment>
<dbReference type="GO" id="GO:0006534">
    <property type="term" value="P:cysteine metabolic process"/>
    <property type="evidence" value="ECO:0007669"/>
    <property type="project" value="InterPro"/>
</dbReference>
<evidence type="ECO:0000256" key="7">
    <source>
        <dbReference type="ARBA" id="ARBA00023015"/>
    </source>
</evidence>
<dbReference type="InterPro" id="IPR006809">
    <property type="entry name" value="TAFII28_dom"/>
</dbReference>
<feature type="region of interest" description="Disordered" evidence="14">
    <location>
        <begin position="374"/>
        <end position="399"/>
    </location>
</feature>
<dbReference type="Pfam" id="PF04719">
    <property type="entry name" value="TAFII28"/>
    <property type="match status" value="1"/>
</dbReference>
<dbReference type="InterPro" id="IPR015421">
    <property type="entry name" value="PyrdxlP-dep_Trfase_major"/>
</dbReference>
<dbReference type="FunFam" id="1.10.20.10:FF:000055">
    <property type="entry name" value="Transcription initiation factor TFIID subunit 11"/>
    <property type="match status" value="1"/>
</dbReference>
<feature type="domain" description="TAFII28-like protein" evidence="16">
    <location>
        <begin position="1061"/>
        <end position="1146"/>
    </location>
</feature>
<keyword evidence="5" id="KW-0808">Transferase</keyword>
<keyword evidence="10" id="KW-0539">Nucleus</keyword>
<dbReference type="AlphaFoldDB" id="A0A830C2Y7"/>
<dbReference type="EC" id="2.8.1.7" evidence="4"/>
<comment type="caution">
    <text evidence="17">The sequence shown here is derived from an EMBL/GenBank/DDBJ whole genome shotgun (WGS) entry which is preliminary data.</text>
</comment>
<dbReference type="Gene3D" id="3.40.640.10">
    <property type="entry name" value="Type I PLP-dependent aspartate aminotransferase-like (Major domain)"/>
    <property type="match status" value="1"/>
</dbReference>
<sequence length="1163" mass="129256">MDVWVIAAAAGAGYVAQRFKKLTTGNCNRSDSSSQNLEIASKSLEEEICRQSEMASTSGSQGENLVMLDDFGSWDTFSDPNTLPSVIDEDVTSNSREIGFSCGFRRNRSSLRSRRVNSRLIKPRTSLESCLMAQLYKERAEMEEYSYSVESPQRSIARPFLVTDGNRVISRASHESCGKQIGTGNYKLRKDGYLRMKDEAKTGNADKMLNGYQSNTQGGSSSDGAQLFYLGLIMGIAYSSLRHKLEIEKLTKSLKQSEDLVQDLHEELEMKDASTVKELAVEDYDPYFNDDATQVLSPEQKVDTSPRQCNDEESLKKIEAELEAELDRLESNFNSSRLDGKLSDVAELNQDFVSDVTEGDLRADLFGAKTGTHQAYADRDSNGSSTDTTTARSNQYPVSPKELSLRLHQVIQSRLEERIKELETELEQTQTKIKPAHGSPIAIVDQPFVINLSGEALSAYNEVYDELTKLSDSDEEEESKRDDDVNNSRDESDDEMERLLIKQIVEKARQGSPAVLKVQRALLSSDENYNNWHQMGIKGELNGKRIVYLDNAATSQKPEAVLNALQNYYEAYNSNVHRGIHYLSAKATDEYESARQKVAKFINASECREIVFTRNATEAINLVAYSWGLSNLKKGNEVILTVAEHHSSIVPWQFVAQKTGAVLKFVSLTEDEVPDVEKLREMISSQTKLIVVHHVSNVLASVLPIDQIVSWAHDVGAKVLVDACQSVPHMVVDVKSLDADFLVASSHKMCGPTGVGFLYGKSELLSAMRPFLGGGEMISDVYLDHSTFAEPPSRFEAGTPAIGEAIGLGAAIDYLSGIGMQKIHDYEVELANYLYEKLCSIPNVHVYGPAPSRTVNRAALCSFNVEDIHPTDIATFLDQQHSVAIRSGHHCAQPLHRYLGVNASARASLYFYNTKEDVDYFIQALNDTISFFASFNRRLVSSRLVYMVECHKCSSHTPTQNVKTEEMCPRYIAFEEQDESPPESPVGVDENEAQTSAGPVVAGSDDMDTSANVLPASVGSAGPVGKNKEDDDEEEEENVDVELGKLRPSGDPAKTAKMQELLAHFTPEQMNRYESFRRSGFQRANMKRLLTSVTGSAKVSVPVTIVMSGVAKMFVGELIEMARVVMSERQDTGPIRPCHIRESYRRLKLEGKIPKRSTSRLFR</sequence>
<dbReference type="CDD" id="cd06453">
    <property type="entry name" value="SufS_like"/>
    <property type="match status" value="1"/>
</dbReference>
<organism evidence="17 18">
    <name type="scientific">Phtheirospermum japonicum</name>
    <dbReference type="NCBI Taxonomy" id="374723"/>
    <lineage>
        <taxon>Eukaryota</taxon>
        <taxon>Viridiplantae</taxon>
        <taxon>Streptophyta</taxon>
        <taxon>Embryophyta</taxon>
        <taxon>Tracheophyta</taxon>
        <taxon>Spermatophyta</taxon>
        <taxon>Magnoliopsida</taxon>
        <taxon>eudicotyledons</taxon>
        <taxon>Gunneridae</taxon>
        <taxon>Pentapetalae</taxon>
        <taxon>asterids</taxon>
        <taxon>lamiids</taxon>
        <taxon>Lamiales</taxon>
        <taxon>Orobanchaceae</taxon>
        <taxon>Orobanchaceae incertae sedis</taxon>
        <taxon>Phtheirospermum</taxon>
    </lineage>
</organism>
<feature type="compositionally biased region" description="Polar residues" evidence="14">
    <location>
        <begin position="382"/>
        <end position="397"/>
    </location>
</feature>
<dbReference type="NCBIfam" id="TIGR01979">
    <property type="entry name" value="sufS"/>
    <property type="match status" value="1"/>
</dbReference>
<dbReference type="PANTHER" id="PTHR43586:SF8">
    <property type="entry name" value="CYSTEINE DESULFURASE 1, CHLOROPLASTIC"/>
    <property type="match status" value="1"/>
</dbReference>
<dbReference type="Gene3D" id="3.90.1150.10">
    <property type="entry name" value="Aspartate Aminotransferase, domain 1"/>
    <property type="match status" value="1"/>
</dbReference>
<evidence type="ECO:0000256" key="12">
    <source>
        <dbReference type="ARBA" id="ARBA00058775"/>
    </source>
</evidence>
<comment type="similarity">
    <text evidence="3">Belongs to the TAF11 family.</text>
</comment>
<feature type="compositionally biased region" description="Acidic residues" evidence="14">
    <location>
        <begin position="1030"/>
        <end position="1040"/>
    </location>
</feature>
<dbReference type="GO" id="GO:0030170">
    <property type="term" value="F:pyridoxal phosphate binding"/>
    <property type="evidence" value="ECO:0007669"/>
    <property type="project" value="InterPro"/>
</dbReference>
<dbReference type="CDD" id="cd08048">
    <property type="entry name" value="HFD_TAF11"/>
    <property type="match status" value="1"/>
</dbReference>
<evidence type="ECO:0000256" key="4">
    <source>
        <dbReference type="ARBA" id="ARBA00012239"/>
    </source>
</evidence>
<evidence type="ECO:0000256" key="9">
    <source>
        <dbReference type="ARBA" id="ARBA00023163"/>
    </source>
</evidence>
<evidence type="ECO:0000313" key="18">
    <source>
        <dbReference type="Proteomes" id="UP000653305"/>
    </source>
</evidence>
<dbReference type="GO" id="GO:0031071">
    <property type="term" value="F:cysteine desulfurase activity"/>
    <property type="evidence" value="ECO:0007669"/>
    <property type="project" value="UniProtKB-EC"/>
</dbReference>
<feature type="coiled-coil region" evidence="13">
    <location>
        <begin position="312"/>
        <end position="339"/>
    </location>
</feature>
<comment type="subcellular location">
    <subcellularLocation>
        <location evidence="2">Nucleus</location>
    </subcellularLocation>
</comment>
<dbReference type="GO" id="GO:0006367">
    <property type="term" value="P:transcription initiation at RNA polymerase II promoter"/>
    <property type="evidence" value="ECO:0007669"/>
    <property type="project" value="InterPro"/>
</dbReference>
<feature type="coiled-coil region" evidence="13">
    <location>
        <begin position="405"/>
        <end position="432"/>
    </location>
</feature>
<evidence type="ECO:0000256" key="10">
    <source>
        <dbReference type="ARBA" id="ARBA00023242"/>
    </source>
</evidence>
<evidence type="ECO:0000313" key="17">
    <source>
        <dbReference type="EMBL" id="GFP90654.1"/>
    </source>
</evidence>
<keyword evidence="9" id="KW-0804">Transcription</keyword>
<feature type="region of interest" description="Disordered" evidence="14">
    <location>
        <begin position="976"/>
        <end position="1052"/>
    </location>
</feature>
<evidence type="ECO:0000256" key="6">
    <source>
        <dbReference type="ARBA" id="ARBA00022898"/>
    </source>
</evidence>
<reference evidence="17" key="1">
    <citation type="submission" date="2020-07" db="EMBL/GenBank/DDBJ databases">
        <title>Ethylene signaling mediates host invasion by parasitic plants.</title>
        <authorList>
            <person name="Yoshida S."/>
        </authorList>
    </citation>
    <scope>NUCLEOTIDE SEQUENCE</scope>
    <source>
        <strain evidence="17">Okayama</strain>
    </source>
</reference>
<keyword evidence="18" id="KW-1185">Reference proteome</keyword>
<dbReference type="GO" id="GO:0046982">
    <property type="term" value="F:protein heterodimerization activity"/>
    <property type="evidence" value="ECO:0007669"/>
    <property type="project" value="InterPro"/>
</dbReference>
<dbReference type="GO" id="GO:0005634">
    <property type="term" value="C:nucleus"/>
    <property type="evidence" value="ECO:0007669"/>
    <property type="project" value="UniProtKB-SubCell"/>
</dbReference>
<protein>
    <recommendedName>
        <fullName evidence="4">cysteine desulfurase</fullName>
        <ecNumber evidence="4">2.8.1.7</ecNumber>
    </recommendedName>
</protein>
<keyword evidence="8" id="KW-0010">Activator</keyword>
<dbReference type="Pfam" id="PF00266">
    <property type="entry name" value="Aminotran_5"/>
    <property type="match status" value="1"/>
</dbReference>
<dbReference type="InterPro" id="IPR015422">
    <property type="entry name" value="PyrdxlP-dep_Trfase_small"/>
</dbReference>
<evidence type="ECO:0000256" key="8">
    <source>
        <dbReference type="ARBA" id="ARBA00023159"/>
    </source>
</evidence>
<dbReference type="InterPro" id="IPR000192">
    <property type="entry name" value="Aminotrans_V_dom"/>
</dbReference>
<dbReference type="InterPro" id="IPR010970">
    <property type="entry name" value="Cys_dSase_SufS"/>
</dbReference>
<gene>
    <name evidence="17" type="ORF">PHJA_001209500</name>
</gene>
<dbReference type="EMBL" id="BMAC01000222">
    <property type="protein sequence ID" value="GFP90654.1"/>
    <property type="molecule type" value="Genomic_DNA"/>
</dbReference>
<keyword evidence="6" id="KW-0663">Pyridoxal phosphate</keyword>
<dbReference type="OrthoDB" id="420046at2759"/>
<evidence type="ECO:0000256" key="5">
    <source>
        <dbReference type="ARBA" id="ARBA00022679"/>
    </source>
</evidence>
<keyword evidence="13" id="KW-0175">Coiled coil</keyword>
<feature type="domain" description="Aminotransferase class V" evidence="15">
    <location>
        <begin position="547"/>
        <end position="921"/>
    </location>
</feature>
<accession>A0A830C2Y7</accession>
<evidence type="ECO:0000256" key="2">
    <source>
        <dbReference type="ARBA" id="ARBA00004123"/>
    </source>
</evidence>
<name>A0A830C2Y7_9LAMI</name>
<comment type="cofactor">
    <cofactor evidence="1">
        <name>pyridoxal 5'-phosphate</name>
        <dbReference type="ChEBI" id="CHEBI:597326"/>
    </cofactor>
</comment>
<evidence type="ECO:0000259" key="15">
    <source>
        <dbReference type="Pfam" id="PF00266"/>
    </source>
</evidence>
<evidence type="ECO:0000256" key="11">
    <source>
        <dbReference type="ARBA" id="ARBA00050776"/>
    </source>
</evidence>
<dbReference type="InterPro" id="IPR009072">
    <property type="entry name" value="Histone-fold"/>
</dbReference>
<evidence type="ECO:0000259" key="16">
    <source>
        <dbReference type="Pfam" id="PF04719"/>
    </source>
</evidence>
<evidence type="ECO:0000256" key="1">
    <source>
        <dbReference type="ARBA" id="ARBA00001933"/>
    </source>
</evidence>
<dbReference type="Gene3D" id="1.10.20.10">
    <property type="entry name" value="Histone, subunit A"/>
    <property type="match status" value="1"/>
</dbReference>
<keyword evidence="7" id="KW-0805">Transcription regulation</keyword>
<feature type="region of interest" description="Disordered" evidence="14">
    <location>
        <begin position="469"/>
        <end position="495"/>
    </location>
</feature>
<dbReference type="SUPFAM" id="SSF47113">
    <property type="entry name" value="Histone-fold"/>
    <property type="match status" value="1"/>
</dbReference>
<comment type="function">
    <text evidence="12">TAFs are components of the transcription factor IID (TFIID) complex that is essential for mediating regulation of RNA polymerase transcription.</text>
</comment>